<keyword evidence="1" id="KW-0812">Transmembrane</keyword>
<dbReference type="InterPro" id="IPR013879">
    <property type="entry name" value="DUF1761"/>
</dbReference>
<reference evidence="2 3" key="1">
    <citation type="journal article" date="2016" name="Nat. Commun.">
        <title>Thousands of microbial genomes shed light on interconnected biogeochemical processes in an aquifer system.</title>
        <authorList>
            <person name="Anantharaman K."/>
            <person name="Brown C.T."/>
            <person name="Hug L.A."/>
            <person name="Sharon I."/>
            <person name="Castelle C.J."/>
            <person name="Probst A.J."/>
            <person name="Thomas B.C."/>
            <person name="Singh A."/>
            <person name="Wilkins M.J."/>
            <person name="Karaoz U."/>
            <person name="Brodie E.L."/>
            <person name="Williams K.H."/>
            <person name="Hubbard S.S."/>
            <person name="Banfield J.F."/>
        </authorList>
    </citation>
    <scope>NUCLEOTIDE SEQUENCE [LARGE SCALE GENOMIC DNA]</scope>
</reference>
<keyword evidence="1" id="KW-1133">Transmembrane helix</keyword>
<dbReference type="AlphaFoldDB" id="A0A1G2B7G4"/>
<gene>
    <name evidence="2" type="ORF">A3F54_04325</name>
</gene>
<keyword evidence="1" id="KW-0472">Membrane</keyword>
<dbReference type="Proteomes" id="UP000176952">
    <property type="component" value="Unassembled WGS sequence"/>
</dbReference>
<evidence type="ECO:0000256" key="1">
    <source>
        <dbReference type="SAM" id="Phobius"/>
    </source>
</evidence>
<accession>A0A1G2B7G4</accession>
<comment type="caution">
    <text evidence="2">The sequence shown here is derived from an EMBL/GenBank/DDBJ whole genome shotgun (WGS) entry which is preliminary data.</text>
</comment>
<feature type="transmembrane region" description="Helical" evidence="1">
    <location>
        <begin position="98"/>
        <end position="115"/>
    </location>
</feature>
<feature type="transmembrane region" description="Helical" evidence="1">
    <location>
        <begin position="59"/>
        <end position="78"/>
    </location>
</feature>
<evidence type="ECO:0000313" key="2">
    <source>
        <dbReference type="EMBL" id="OGY85124.1"/>
    </source>
</evidence>
<evidence type="ECO:0000313" key="3">
    <source>
        <dbReference type="Proteomes" id="UP000176952"/>
    </source>
</evidence>
<dbReference type="Pfam" id="PF08570">
    <property type="entry name" value="DUF1761"/>
    <property type="match status" value="1"/>
</dbReference>
<protein>
    <recommendedName>
        <fullName evidence="4">DUF1761 domain-containing protein</fullName>
    </recommendedName>
</protein>
<dbReference type="STRING" id="1798542.A3F54_04325"/>
<proteinExistence type="predicted"/>
<dbReference type="EMBL" id="MHKD01000004">
    <property type="protein sequence ID" value="OGY85124.1"/>
    <property type="molecule type" value="Genomic_DNA"/>
</dbReference>
<name>A0A1G2B7G4_9BACT</name>
<feature type="transmembrane region" description="Helical" evidence="1">
    <location>
        <begin position="12"/>
        <end position="38"/>
    </location>
</feature>
<sequence>MKGGEDMLDMEINYIAVLVTAIISMVLGGIWYSPMLFGKMWAKEMGWNGEEMKKRQKEGAMKGYIVMFIGALVMQYILAHFVQYTDADTFMLGATTGFWLWLGFIVTIMVPNIFWEGKSMRAVSINVLYQLINLLIAGGILAIWV</sequence>
<organism evidence="2 3">
    <name type="scientific">Candidatus Kerfeldbacteria bacterium RIFCSPHIGHO2_12_FULL_48_17</name>
    <dbReference type="NCBI Taxonomy" id="1798542"/>
    <lineage>
        <taxon>Bacteria</taxon>
        <taxon>Candidatus Kerfeldiibacteriota</taxon>
    </lineage>
</organism>
<evidence type="ECO:0008006" key="4">
    <source>
        <dbReference type="Google" id="ProtNLM"/>
    </source>
</evidence>
<feature type="transmembrane region" description="Helical" evidence="1">
    <location>
        <begin position="127"/>
        <end position="144"/>
    </location>
</feature>